<protein>
    <submittedName>
        <fullName evidence="2">Uncharacterized protein</fullName>
    </submittedName>
</protein>
<comment type="caution">
    <text evidence="2">The sequence shown here is derived from an EMBL/GenBank/DDBJ whole genome shotgun (WGS) entry which is preliminary data.</text>
</comment>
<dbReference type="EMBL" id="WOGT01000006">
    <property type="protein sequence ID" value="MUN55478.1"/>
    <property type="molecule type" value="Genomic_DNA"/>
</dbReference>
<feature type="transmembrane region" description="Helical" evidence="1">
    <location>
        <begin position="33"/>
        <end position="53"/>
    </location>
</feature>
<organism evidence="2 3">
    <name type="scientific">Rothia koreensis</name>
    <dbReference type="NCBI Taxonomy" id="592378"/>
    <lineage>
        <taxon>Bacteria</taxon>
        <taxon>Bacillati</taxon>
        <taxon>Actinomycetota</taxon>
        <taxon>Actinomycetes</taxon>
        <taxon>Micrococcales</taxon>
        <taxon>Micrococcaceae</taxon>
        <taxon>Rothia</taxon>
    </lineage>
</organism>
<dbReference type="Proteomes" id="UP000462152">
    <property type="component" value="Unassembled WGS sequence"/>
</dbReference>
<sequence length="73" mass="7495">MSEGATRMFGVAAGLGLLRCVLGIGVLPHSSESAVNIVAGVGILTFVIAGVVAQSAKNKRDRWAGRQADLNSE</sequence>
<accession>A0A7K1LJV6</accession>
<dbReference type="RefSeq" id="WP_129315227.1">
    <property type="nucleotide sequence ID" value="NZ_NOIQ01000005.1"/>
</dbReference>
<keyword evidence="1" id="KW-0472">Membrane</keyword>
<proteinExistence type="predicted"/>
<name>A0A7K1LJV6_9MICC</name>
<keyword evidence="3" id="KW-1185">Reference proteome</keyword>
<gene>
    <name evidence="2" type="ORF">GMA10_09695</name>
</gene>
<reference evidence="2 3" key="1">
    <citation type="submission" date="2019-12" db="EMBL/GenBank/DDBJ databases">
        <authorList>
            <person name="Li J."/>
            <person name="Shi Y."/>
            <person name="Xu G."/>
            <person name="Xiao D."/>
            <person name="Ran X."/>
        </authorList>
    </citation>
    <scope>NUCLEOTIDE SEQUENCE [LARGE SCALE GENOMIC DNA]</scope>
    <source>
        <strain evidence="2 3">JCM 15915</strain>
    </source>
</reference>
<keyword evidence="1" id="KW-1133">Transmembrane helix</keyword>
<evidence type="ECO:0000256" key="1">
    <source>
        <dbReference type="SAM" id="Phobius"/>
    </source>
</evidence>
<keyword evidence="1" id="KW-0812">Transmembrane</keyword>
<evidence type="ECO:0000313" key="2">
    <source>
        <dbReference type="EMBL" id="MUN55478.1"/>
    </source>
</evidence>
<evidence type="ECO:0000313" key="3">
    <source>
        <dbReference type="Proteomes" id="UP000462152"/>
    </source>
</evidence>
<dbReference type="AlphaFoldDB" id="A0A7K1LJV6"/>